<dbReference type="GeneID" id="39575666"/>
<accession>A0A3N2PSM6</accession>
<dbReference type="AlphaFoldDB" id="A0A3N2PSM6"/>
<proteinExistence type="predicted"/>
<gene>
    <name evidence="2" type="ORF">SODALDRAFT_198895</name>
</gene>
<dbReference type="OrthoDB" id="5403157at2759"/>
<feature type="region of interest" description="Disordered" evidence="1">
    <location>
        <begin position="219"/>
        <end position="241"/>
    </location>
</feature>
<name>A0A3N2PSM6_SODAK</name>
<evidence type="ECO:0000313" key="2">
    <source>
        <dbReference type="EMBL" id="ROT37512.1"/>
    </source>
</evidence>
<dbReference type="Proteomes" id="UP000272025">
    <property type="component" value="Unassembled WGS sequence"/>
</dbReference>
<feature type="region of interest" description="Disordered" evidence="1">
    <location>
        <begin position="1"/>
        <end position="51"/>
    </location>
</feature>
<evidence type="ECO:0000313" key="3">
    <source>
        <dbReference type="Proteomes" id="UP000272025"/>
    </source>
</evidence>
<sequence>MAIEVPQIRKLHSAPGGTPPEPLSARGDVPGGYFPLHEDPNSRVHRPHPFCSENRKSRHEFHLSLELPSTFHQHGSSAPLATMPEFVRSAVDLGNHPSHTPVASYLPSGAPDTLLPMGKYYPSNYETWNRSPQHQGQEQPIPRSAALNGLASMQSDPQVPARSTVPPRHDSEVKRMFQQYQRDMVAQARLAASEVLNGVSISSQDSVSSVALNSAPLKTLRGSNTHKPTAPRLLPLGSPGPVTPMDLEEGEEGGYMGRGRQACSPLGEGEQVTMMVRADETCIRRESASPS</sequence>
<dbReference type="EMBL" id="ML119057">
    <property type="protein sequence ID" value="ROT37512.1"/>
    <property type="molecule type" value="Genomic_DNA"/>
</dbReference>
<protein>
    <submittedName>
        <fullName evidence="2">Uncharacterized protein</fullName>
    </submittedName>
</protein>
<organism evidence="2 3">
    <name type="scientific">Sodiomyces alkalinus (strain CBS 110278 / VKM F-3762 / F11)</name>
    <name type="common">Alkaliphilic filamentous fungus</name>
    <dbReference type="NCBI Taxonomy" id="1314773"/>
    <lineage>
        <taxon>Eukaryota</taxon>
        <taxon>Fungi</taxon>
        <taxon>Dikarya</taxon>
        <taxon>Ascomycota</taxon>
        <taxon>Pezizomycotina</taxon>
        <taxon>Sordariomycetes</taxon>
        <taxon>Hypocreomycetidae</taxon>
        <taxon>Glomerellales</taxon>
        <taxon>Plectosphaerellaceae</taxon>
        <taxon>Sodiomyces</taxon>
    </lineage>
</organism>
<reference evidence="2 3" key="1">
    <citation type="journal article" date="2018" name="Mol. Ecol.">
        <title>The obligate alkalophilic soda-lake fungus Sodiomyces alkalinus has shifted to a protein diet.</title>
        <authorList>
            <person name="Grum-Grzhimaylo A.A."/>
            <person name="Falkoski D.L."/>
            <person name="van den Heuvel J."/>
            <person name="Valero-Jimenez C.A."/>
            <person name="Min B."/>
            <person name="Choi I.G."/>
            <person name="Lipzen A."/>
            <person name="Daum C.G."/>
            <person name="Aanen D.K."/>
            <person name="Tsang A."/>
            <person name="Henrissat B."/>
            <person name="Bilanenko E.N."/>
            <person name="de Vries R.P."/>
            <person name="van Kan J.A.L."/>
            <person name="Grigoriev I.V."/>
            <person name="Debets A.J.M."/>
        </authorList>
    </citation>
    <scope>NUCLEOTIDE SEQUENCE [LARGE SCALE GENOMIC DNA]</scope>
    <source>
        <strain evidence="2 3">F11</strain>
    </source>
</reference>
<keyword evidence="3" id="KW-1185">Reference proteome</keyword>
<evidence type="ECO:0000256" key="1">
    <source>
        <dbReference type="SAM" id="MobiDB-lite"/>
    </source>
</evidence>
<dbReference type="RefSeq" id="XP_028465318.1">
    <property type="nucleotide sequence ID" value="XM_028607188.1"/>
</dbReference>